<dbReference type="InterPro" id="IPR009050">
    <property type="entry name" value="Globin-like_sf"/>
</dbReference>
<protein>
    <recommendedName>
        <fullName evidence="7">Globin domain-containing protein</fullName>
    </recommendedName>
</protein>
<organism evidence="8 9">
    <name type="scientific">Paralvinella palmiformis</name>
    <dbReference type="NCBI Taxonomy" id="53620"/>
    <lineage>
        <taxon>Eukaryota</taxon>
        <taxon>Metazoa</taxon>
        <taxon>Spiralia</taxon>
        <taxon>Lophotrochozoa</taxon>
        <taxon>Annelida</taxon>
        <taxon>Polychaeta</taxon>
        <taxon>Sedentaria</taxon>
        <taxon>Canalipalpata</taxon>
        <taxon>Terebellida</taxon>
        <taxon>Terebelliformia</taxon>
        <taxon>Alvinellidae</taxon>
        <taxon>Paralvinella</taxon>
    </lineage>
</organism>
<dbReference type="SUPFAM" id="SSF46458">
    <property type="entry name" value="Globin-like"/>
    <property type="match status" value="1"/>
</dbReference>
<keyword evidence="5" id="KW-0408">Iron</keyword>
<keyword evidence="1 6" id="KW-0813">Transport</keyword>
<evidence type="ECO:0000256" key="5">
    <source>
        <dbReference type="ARBA" id="ARBA00023004"/>
    </source>
</evidence>
<dbReference type="Gene3D" id="1.10.490.10">
    <property type="entry name" value="Globins"/>
    <property type="match status" value="1"/>
</dbReference>
<evidence type="ECO:0000256" key="1">
    <source>
        <dbReference type="ARBA" id="ARBA00022448"/>
    </source>
</evidence>
<dbReference type="InterPro" id="IPR044399">
    <property type="entry name" value="Mb-like_M"/>
</dbReference>
<keyword evidence="2 6" id="KW-0349">Heme</keyword>
<evidence type="ECO:0000256" key="6">
    <source>
        <dbReference type="RuleBase" id="RU000356"/>
    </source>
</evidence>
<dbReference type="PROSITE" id="PS01033">
    <property type="entry name" value="GLOBIN"/>
    <property type="match status" value="1"/>
</dbReference>
<reference evidence="8" key="1">
    <citation type="journal article" date="2023" name="Mol. Biol. Evol.">
        <title>Third-Generation Sequencing Reveals the Adaptive Role of the Epigenome in Three Deep-Sea Polychaetes.</title>
        <authorList>
            <person name="Perez M."/>
            <person name="Aroh O."/>
            <person name="Sun Y."/>
            <person name="Lan Y."/>
            <person name="Juniper S.K."/>
            <person name="Young C.R."/>
            <person name="Angers B."/>
            <person name="Qian P.Y."/>
        </authorList>
    </citation>
    <scope>NUCLEOTIDE SEQUENCE</scope>
    <source>
        <strain evidence="8">P08H-3</strain>
    </source>
</reference>
<evidence type="ECO:0000256" key="3">
    <source>
        <dbReference type="ARBA" id="ARBA00022621"/>
    </source>
</evidence>
<proteinExistence type="inferred from homology"/>
<name>A0AAD9J7E2_9ANNE</name>
<dbReference type="InterPro" id="IPR012292">
    <property type="entry name" value="Globin/Proto"/>
</dbReference>
<dbReference type="CDD" id="cd01040">
    <property type="entry name" value="Mb-like"/>
    <property type="match status" value="1"/>
</dbReference>
<dbReference type="AlphaFoldDB" id="A0AAD9J7E2"/>
<dbReference type="GO" id="GO:0020037">
    <property type="term" value="F:heme binding"/>
    <property type="evidence" value="ECO:0007669"/>
    <property type="project" value="InterPro"/>
</dbReference>
<dbReference type="GO" id="GO:0046872">
    <property type="term" value="F:metal ion binding"/>
    <property type="evidence" value="ECO:0007669"/>
    <property type="project" value="UniProtKB-KW"/>
</dbReference>
<evidence type="ECO:0000259" key="7">
    <source>
        <dbReference type="PROSITE" id="PS01033"/>
    </source>
</evidence>
<evidence type="ECO:0000313" key="8">
    <source>
        <dbReference type="EMBL" id="KAK2147814.1"/>
    </source>
</evidence>
<keyword evidence="3 6" id="KW-0561">Oxygen transport</keyword>
<dbReference type="InterPro" id="IPR000971">
    <property type="entry name" value="Globin"/>
</dbReference>
<gene>
    <name evidence="8" type="ORF">LSH36_532g00030</name>
</gene>
<keyword evidence="4" id="KW-0479">Metal-binding</keyword>
<keyword evidence="9" id="KW-1185">Reference proteome</keyword>
<dbReference type="Proteomes" id="UP001208570">
    <property type="component" value="Unassembled WGS sequence"/>
</dbReference>
<evidence type="ECO:0000256" key="2">
    <source>
        <dbReference type="ARBA" id="ARBA00022617"/>
    </source>
</evidence>
<comment type="caution">
    <text evidence="8">The sequence shown here is derived from an EMBL/GenBank/DDBJ whole genome shotgun (WGS) entry which is preliminary data.</text>
</comment>
<dbReference type="EMBL" id="JAODUP010000534">
    <property type="protein sequence ID" value="KAK2147814.1"/>
    <property type="molecule type" value="Genomic_DNA"/>
</dbReference>
<sequence length="183" mass="20643">MFCLEQVDARDSPFDRSSSAAMNTLIVVICTLVAVATASTECGPLQRLKVKQQWSVGFGTANHRIDIGTALWRSIFHQAPQAIDQLFKRVEGHDLYSGKFQAHSMRVLGGLNMVISVMDDDTLLHSILEHLRDQHKDRAIPRNYFKVFKAALMKVMPYSIGRCFDKEAWSSCFDVITDTLGDY</sequence>
<evidence type="ECO:0000313" key="9">
    <source>
        <dbReference type="Proteomes" id="UP001208570"/>
    </source>
</evidence>
<feature type="domain" description="Globin" evidence="7">
    <location>
        <begin position="41"/>
        <end position="183"/>
    </location>
</feature>
<accession>A0AAD9J7E2</accession>
<dbReference type="PANTHER" id="PTHR47217">
    <property type="entry name" value="GLOBIN-LIKE PROTEIN"/>
    <property type="match status" value="1"/>
</dbReference>
<dbReference type="GO" id="GO:0019825">
    <property type="term" value="F:oxygen binding"/>
    <property type="evidence" value="ECO:0007669"/>
    <property type="project" value="InterPro"/>
</dbReference>
<dbReference type="PANTHER" id="PTHR47217:SF1">
    <property type="entry name" value="GLOBIN-LIKE PROTEIN"/>
    <property type="match status" value="1"/>
</dbReference>
<dbReference type="Pfam" id="PF00042">
    <property type="entry name" value="Globin"/>
    <property type="match status" value="1"/>
</dbReference>
<comment type="similarity">
    <text evidence="6">Belongs to the globin family.</text>
</comment>
<dbReference type="GO" id="GO:0005344">
    <property type="term" value="F:oxygen carrier activity"/>
    <property type="evidence" value="ECO:0007669"/>
    <property type="project" value="UniProtKB-KW"/>
</dbReference>
<evidence type="ECO:0000256" key="4">
    <source>
        <dbReference type="ARBA" id="ARBA00022723"/>
    </source>
</evidence>